<evidence type="ECO:0000256" key="1">
    <source>
        <dbReference type="SAM" id="Phobius"/>
    </source>
</evidence>
<dbReference type="OrthoDB" id="9554390at2"/>
<dbReference type="RefSeq" id="WP_153344054.1">
    <property type="nucleotide sequence ID" value="NZ_WIVE01000031.1"/>
</dbReference>
<sequence>MSDTPCEGGPPVPLDDLDKQFLLEQYRTLREEIKAIKHRIFGLTSGTAIIVPTLNFFSVQRDYIVILIPLPFIIAALALNYMAERNAVIRAGYFIAHHVETRFPQVPGWERWLEAEAKNREVGRWEKIGFLSLFVILYLLAAATSLQTIWESRMSFLSLENIRTTLCAALAILYLYVGYRVAGFFSRGIKISTTTW</sequence>
<keyword evidence="1" id="KW-0812">Transmembrane</keyword>
<proteinExistence type="predicted"/>
<dbReference type="Proteomes" id="UP000434582">
    <property type="component" value="Unassembled WGS sequence"/>
</dbReference>
<feature type="transmembrane region" description="Helical" evidence="1">
    <location>
        <begin position="40"/>
        <end position="57"/>
    </location>
</feature>
<feature type="transmembrane region" description="Helical" evidence="1">
    <location>
        <begin position="63"/>
        <end position="83"/>
    </location>
</feature>
<evidence type="ECO:0000313" key="2">
    <source>
        <dbReference type="EMBL" id="MQX37004.1"/>
    </source>
</evidence>
<dbReference type="EMBL" id="WIVE01000031">
    <property type="protein sequence ID" value="MQX37004.1"/>
    <property type="molecule type" value="Genomic_DNA"/>
</dbReference>
<reference evidence="2 3" key="1">
    <citation type="submission" date="2019-10" db="EMBL/GenBank/DDBJ databases">
        <title>Draft whole-genome sequence of the purple nonsulfur photosynthetic bacterium Roseospira navarrensis DSM 15114.</title>
        <authorList>
            <person name="Kyndt J.A."/>
            <person name="Meyer T.E."/>
        </authorList>
    </citation>
    <scope>NUCLEOTIDE SEQUENCE [LARGE SCALE GENOMIC DNA]</scope>
    <source>
        <strain evidence="2 3">DSM 15114</strain>
    </source>
</reference>
<keyword evidence="3" id="KW-1185">Reference proteome</keyword>
<accession>A0A7X1ZED6</accession>
<keyword evidence="1" id="KW-0472">Membrane</keyword>
<comment type="caution">
    <text evidence="2">The sequence shown here is derived from an EMBL/GenBank/DDBJ whole genome shotgun (WGS) entry which is preliminary data.</text>
</comment>
<gene>
    <name evidence="2" type="ORF">GHC57_10790</name>
</gene>
<feature type="transmembrane region" description="Helical" evidence="1">
    <location>
        <begin position="128"/>
        <end position="150"/>
    </location>
</feature>
<dbReference type="AlphaFoldDB" id="A0A7X1ZED6"/>
<organism evidence="2 3">
    <name type="scientific">Roseospira navarrensis</name>
    <dbReference type="NCBI Taxonomy" id="140058"/>
    <lineage>
        <taxon>Bacteria</taxon>
        <taxon>Pseudomonadati</taxon>
        <taxon>Pseudomonadota</taxon>
        <taxon>Alphaproteobacteria</taxon>
        <taxon>Rhodospirillales</taxon>
        <taxon>Rhodospirillaceae</taxon>
        <taxon>Roseospira</taxon>
    </lineage>
</organism>
<protein>
    <submittedName>
        <fullName evidence="2">Uncharacterized protein</fullName>
    </submittedName>
</protein>
<keyword evidence="1" id="KW-1133">Transmembrane helix</keyword>
<evidence type="ECO:0000313" key="3">
    <source>
        <dbReference type="Proteomes" id="UP000434582"/>
    </source>
</evidence>
<name>A0A7X1ZED6_9PROT</name>
<feature type="transmembrane region" description="Helical" evidence="1">
    <location>
        <begin position="162"/>
        <end position="182"/>
    </location>
</feature>